<evidence type="ECO:0000256" key="1">
    <source>
        <dbReference type="SAM" id="Phobius"/>
    </source>
</evidence>
<keyword evidence="1" id="KW-0472">Membrane</keyword>
<dbReference type="RefSeq" id="WP_057748523.1">
    <property type="nucleotide sequence ID" value="NZ_AZER01000008.1"/>
</dbReference>
<organism evidence="2 3">
    <name type="scientific">Limosilactobacillus frumenti DSM 13145</name>
    <dbReference type="NCBI Taxonomy" id="1423746"/>
    <lineage>
        <taxon>Bacteria</taxon>
        <taxon>Bacillati</taxon>
        <taxon>Bacillota</taxon>
        <taxon>Bacilli</taxon>
        <taxon>Lactobacillales</taxon>
        <taxon>Lactobacillaceae</taxon>
        <taxon>Limosilactobacillus</taxon>
    </lineage>
</organism>
<name>A0A0R1P7F2_9LACO</name>
<feature type="transmembrane region" description="Helical" evidence="1">
    <location>
        <begin position="64"/>
        <end position="81"/>
    </location>
</feature>
<evidence type="ECO:0000313" key="3">
    <source>
        <dbReference type="Proteomes" id="UP000051445"/>
    </source>
</evidence>
<proteinExistence type="predicted"/>
<reference evidence="2 3" key="1">
    <citation type="journal article" date="2015" name="Genome Announc.">
        <title>Expanding the biotechnology potential of lactobacilli through comparative genomics of 213 strains and associated genera.</title>
        <authorList>
            <person name="Sun Z."/>
            <person name="Harris H.M."/>
            <person name="McCann A."/>
            <person name="Guo C."/>
            <person name="Argimon S."/>
            <person name="Zhang W."/>
            <person name="Yang X."/>
            <person name="Jeffery I.B."/>
            <person name="Cooney J.C."/>
            <person name="Kagawa T.F."/>
            <person name="Liu W."/>
            <person name="Song Y."/>
            <person name="Salvetti E."/>
            <person name="Wrobel A."/>
            <person name="Rasinkangas P."/>
            <person name="Parkhill J."/>
            <person name="Rea M.C."/>
            <person name="O'Sullivan O."/>
            <person name="Ritari J."/>
            <person name="Douillard F.P."/>
            <person name="Paul Ross R."/>
            <person name="Yang R."/>
            <person name="Briner A.E."/>
            <person name="Felis G.E."/>
            <person name="de Vos W.M."/>
            <person name="Barrangou R."/>
            <person name="Klaenhammer T.R."/>
            <person name="Caufield P.W."/>
            <person name="Cui Y."/>
            <person name="Zhang H."/>
            <person name="O'Toole P.W."/>
        </authorList>
    </citation>
    <scope>NUCLEOTIDE SEQUENCE [LARGE SCALE GENOMIC DNA]</scope>
    <source>
        <strain evidence="2 3">DSM 13145</strain>
    </source>
</reference>
<comment type="caution">
    <text evidence="2">The sequence shown here is derived from an EMBL/GenBank/DDBJ whole genome shotgun (WGS) entry which is preliminary data.</text>
</comment>
<accession>A0A0R1P7F2</accession>
<dbReference type="Proteomes" id="UP000051445">
    <property type="component" value="Unassembled WGS sequence"/>
</dbReference>
<keyword evidence="1" id="KW-0812">Transmembrane</keyword>
<keyword evidence="3" id="KW-1185">Reference proteome</keyword>
<dbReference type="EMBL" id="AZER01000008">
    <property type="protein sequence ID" value="KRL28397.1"/>
    <property type="molecule type" value="Genomic_DNA"/>
</dbReference>
<feature type="transmembrane region" description="Helical" evidence="1">
    <location>
        <begin position="33"/>
        <end position="52"/>
    </location>
</feature>
<sequence length="85" mass="9104">MNFKKLTSPLLLVVGLFLVASFSIEHASFHSGIMGVIGCACLLAALIISQWSALQAGNRRTKRVVVFVAVLLGLIVILNIVEVVL</sequence>
<dbReference type="STRING" id="1423746.FD27_GL000098"/>
<gene>
    <name evidence="2" type="ORF">FD27_GL000098</name>
</gene>
<keyword evidence="1" id="KW-1133">Transmembrane helix</keyword>
<dbReference type="AlphaFoldDB" id="A0A0R1P7F2"/>
<protein>
    <submittedName>
        <fullName evidence="2">Uncharacterized protein</fullName>
    </submittedName>
</protein>
<dbReference type="OrthoDB" id="2328404at2"/>
<evidence type="ECO:0000313" key="2">
    <source>
        <dbReference type="EMBL" id="KRL28397.1"/>
    </source>
</evidence>
<dbReference type="PATRIC" id="fig|1423746.3.peg.100"/>